<sequence>MNDLKERLIIYQLFPRIFANQNPNCVPWGTLRQNGSGKFNDFTPHILRSIKELGVNCLWLTGVIEHATKTDFSQYGITPDNPNVVKGEAGSPYAIKDYYDVDPALAESVPDRMKEFESLVKRIHSENMKVIIDFVPNHTARIYHSDVAPAGVEDFGKNDDMRMNFARDNNYYYISNQQFYPSFDLGAEGNVPYVEFPAKATGNDCFTAFCSKNDWYETVKLNYGHDYNDNSDHFDPVPDTWRKMLHILKFWVSRGVDGFRCDMVFMVPLPFWHWAIPQVKSVNPDVLFIGEIYDVGLYRPFLDYGCFDYLYDKVNLYDTLVGIETHGRSAAQLTGCWQTVDGIGDRMLNFLENHDEVRFGSKAYAGDSLRVIPSLVTASMISKGPVMIYYGQELGEQARDNEGFAGDNDRTTIFDYWSISTVRRWINGGKCDDELLSPHERWLREVYKKVLTLCNERAALREGGFFDLMYANLQHPGFDPHRHFAFLRYKGDDVLLIVVNFSREESHVSINIPATAFDMSGMMRGEIITEDLLWGKPHKLNLSVDRPVSVYLSAADAIVLPVGKLRGQSGGKLTGSQLRGKKKSV</sequence>
<proteinExistence type="predicted"/>
<reference evidence="1" key="1">
    <citation type="submission" date="2019-04" db="EMBL/GenBank/DDBJ databases">
        <title>Microbes associate with the intestines of laboratory mice.</title>
        <authorList>
            <person name="Navarre W."/>
            <person name="Wong E."/>
            <person name="Huang K."/>
            <person name="Tropini C."/>
            <person name="Ng K."/>
            <person name="Yu B."/>
        </authorList>
    </citation>
    <scope>NUCLEOTIDE SEQUENCE</scope>
    <source>
        <strain evidence="1">NM04_E33</strain>
    </source>
</reference>
<protein>
    <submittedName>
        <fullName evidence="1">Alpha-amylase</fullName>
    </submittedName>
</protein>
<evidence type="ECO:0000313" key="2">
    <source>
        <dbReference type="Proteomes" id="UP000306319"/>
    </source>
</evidence>
<accession>A0AC61RM30</accession>
<name>A0AC61RM30_9BACT</name>
<evidence type="ECO:0000313" key="1">
    <source>
        <dbReference type="EMBL" id="TGY80644.1"/>
    </source>
</evidence>
<organism evidence="1 2">
    <name type="scientific">Lepagella muris</name>
    <dbReference type="NCBI Taxonomy" id="3032870"/>
    <lineage>
        <taxon>Bacteria</taxon>
        <taxon>Pseudomonadati</taxon>
        <taxon>Bacteroidota</taxon>
        <taxon>Bacteroidia</taxon>
        <taxon>Bacteroidales</taxon>
        <taxon>Muribaculaceae</taxon>
        <taxon>Lepagella</taxon>
    </lineage>
</organism>
<dbReference type="Proteomes" id="UP000306319">
    <property type="component" value="Unassembled WGS sequence"/>
</dbReference>
<keyword evidence="2" id="KW-1185">Reference proteome</keyword>
<dbReference type="EMBL" id="SRYB01000002">
    <property type="protein sequence ID" value="TGY80644.1"/>
    <property type="molecule type" value="Genomic_DNA"/>
</dbReference>
<gene>
    <name evidence="1" type="ORF">E5331_02685</name>
</gene>
<comment type="caution">
    <text evidence="1">The sequence shown here is derived from an EMBL/GenBank/DDBJ whole genome shotgun (WGS) entry which is preliminary data.</text>
</comment>